<evidence type="ECO:0000256" key="2">
    <source>
        <dbReference type="ARBA" id="ARBA00022703"/>
    </source>
</evidence>
<evidence type="ECO:0000256" key="3">
    <source>
        <dbReference type="ARBA" id="ARBA00022807"/>
    </source>
</evidence>
<dbReference type="InterPro" id="IPR029030">
    <property type="entry name" value="Caspase-like_dom_sf"/>
</dbReference>
<dbReference type="InterPro" id="IPR050452">
    <property type="entry name" value="Metacaspase"/>
</dbReference>
<protein>
    <submittedName>
        <fullName evidence="6">Metacaspase Pca1</fullName>
    </submittedName>
</protein>
<dbReference type="SUPFAM" id="SSF52129">
    <property type="entry name" value="Caspase-like"/>
    <property type="match status" value="1"/>
</dbReference>
<dbReference type="Proteomes" id="UP000001744">
    <property type="component" value="Unassembled WGS sequence"/>
</dbReference>
<proteinExistence type="inferred from homology"/>
<keyword evidence="3" id="KW-0645">Protease</keyword>
<keyword evidence="2" id="KW-0053">Apoptosis</keyword>
<dbReference type="InterPro" id="IPR011600">
    <property type="entry name" value="Pept_C14_caspase"/>
</dbReference>
<dbReference type="JaponicusDB" id="SJAG_00135">
    <property type="gene designation" value="pca1"/>
</dbReference>
<dbReference type="Pfam" id="PF00656">
    <property type="entry name" value="Peptidase_C14"/>
    <property type="match status" value="1"/>
</dbReference>
<evidence type="ECO:0000313" key="6">
    <source>
        <dbReference type="EMBL" id="EEB05137.2"/>
    </source>
</evidence>
<feature type="compositionally biased region" description="Polar residues" evidence="4">
    <location>
        <begin position="46"/>
        <end position="59"/>
    </location>
</feature>
<dbReference type="RefSeq" id="XP_002171430.2">
    <property type="nucleotide sequence ID" value="XM_002171394.2"/>
</dbReference>
<accession>B6JXJ3</accession>
<keyword evidence="3" id="KW-0378">Hydrolase</keyword>
<dbReference type="Gene3D" id="3.40.50.12660">
    <property type="match status" value="2"/>
</dbReference>
<gene>
    <name evidence="7" type="primary">pca1</name>
    <name evidence="6" type="ORF">SJAG_00135</name>
</gene>
<evidence type="ECO:0000313" key="7">
    <source>
        <dbReference type="JaponicusDB" id="SJAG_00135"/>
    </source>
</evidence>
<keyword evidence="3" id="KW-0788">Thiol protease</keyword>
<dbReference type="GO" id="GO:0005737">
    <property type="term" value="C:cytoplasm"/>
    <property type="evidence" value="ECO:0000318"/>
    <property type="project" value="GO_Central"/>
</dbReference>
<feature type="domain" description="Peptidase C14 caspase" evidence="5">
    <location>
        <begin position="138"/>
        <end position="424"/>
    </location>
</feature>
<dbReference type="eggNOG" id="KOG1546">
    <property type="taxonomic scope" value="Eukaryota"/>
</dbReference>
<dbReference type="GO" id="GO:0006508">
    <property type="term" value="P:proteolysis"/>
    <property type="evidence" value="ECO:0000318"/>
    <property type="project" value="GO_Central"/>
</dbReference>
<dbReference type="VEuPathDB" id="FungiDB:SJAG_00135"/>
<name>B6JXJ3_SCHJY</name>
<keyword evidence="8" id="KW-1185">Reference proteome</keyword>
<dbReference type="GO" id="GO:0006915">
    <property type="term" value="P:apoptotic process"/>
    <property type="evidence" value="ECO:0007669"/>
    <property type="project" value="UniProtKB-KW"/>
</dbReference>
<organism evidence="6 8">
    <name type="scientific">Schizosaccharomyces japonicus (strain yFS275 / FY16936)</name>
    <name type="common">Fission yeast</name>
    <dbReference type="NCBI Taxonomy" id="402676"/>
    <lineage>
        <taxon>Eukaryota</taxon>
        <taxon>Fungi</taxon>
        <taxon>Dikarya</taxon>
        <taxon>Ascomycota</taxon>
        <taxon>Taphrinomycotina</taxon>
        <taxon>Schizosaccharomycetes</taxon>
        <taxon>Schizosaccharomycetales</taxon>
        <taxon>Schizosaccharomycetaceae</taxon>
        <taxon>Schizosaccharomyces</taxon>
    </lineage>
</organism>
<dbReference type="AlphaFoldDB" id="B6JXJ3"/>
<dbReference type="GeneID" id="7049698"/>
<dbReference type="STRING" id="402676.B6JXJ3"/>
<feature type="compositionally biased region" description="Low complexity" evidence="4">
    <location>
        <begin position="12"/>
        <end position="24"/>
    </location>
</feature>
<evidence type="ECO:0000259" key="5">
    <source>
        <dbReference type="Pfam" id="PF00656"/>
    </source>
</evidence>
<dbReference type="OMA" id="MHRIMVT"/>
<comment type="similarity">
    <text evidence="1">Belongs to the peptidase C14B family.</text>
</comment>
<evidence type="ECO:0000256" key="4">
    <source>
        <dbReference type="SAM" id="MobiDB-lite"/>
    </source>
</evidence>
<dbReference type="HOGENOM" id="CLU_029389_0_2_1"/>
<evidence type="ECO:0000256" key="1">
    <source>
        <dbReference type="ARBA" id="ARBA00009005"/>
    </source>
</evidence>
<dbReference type="PANTHER" id="PTHR48104:SF30">
    <property type="entry name" value="METACASPASE-1"/>
    <property type="match status" value="1"/>
</dbReference>
<feature type="region of interest" description="Disordered" evidence="4">
    <location>
        <begin position="1"/>
        <end position="124"/>
    </location>
</feature>
<dbReference type="OrthoDB" id="3223806at2759"/>
<reference evidence="6 8" key="1">
    <citation type="journal article" date="2011" name="Science">
        <title>Comparative functional genomics of the fission yeasts.</title>
        <authorList>
            <person name="Rhind N."/>
            <person name="Chen Z."/>
            <person name="Yassour M."/>
            <person name="Thompson D.A."/>
            <person name="Haas B.J."/>
            <person name="Habib N."/>
            <person name="Wapinski I."/>
            <person name="Roy S."/>
            <person name="Lin M.F."/>
            <person name="Heiman D.I."/>
            <person name="Young S.K."/>
            <person name="Furuya K."/>
            <person name="Guo Y."/>
            <person name="Pidoux A."/>
            <person name="Chen H.M."/>
            <person name="Robbertse B."/>
            <person name="Goldberg J.M."/>
            <person name="Aoki K."/>
            <person name="Bayne E.H."/>
            <person name="Berlin A.M."/>
            <person name="Desjardins C.A."/>
            <person name="Dobbs E."/>
            <person name="Dukaj L."/>
            <person name="Fan L."/>
            <person name="FitzGerald M.G."/>
            <person name="French C."/>
            <person name="Gujja S."/>
            <person name="Hansen K."/>
            <person name="Keifenheim D."/>
            <person name="Levin J.Z."/>
            <person name="Mosher R.A."/>
            <person name="Mueller C.A."/>
            <person name="Pfiffner J."/>
            <person name="Priest M."/>
            <person name="Russ C."/>
            <person name="Smialowska A."/>
            <person name="Swoboda P."/>
            <person name="Sykes S.M."/>
            <person name="Vaughn M."/>
            <person name="Vengrova S."/>
            <person name="Yoder R."/>
            <person name="Zeng Q."/>
            <person name="Allshire R."/>
            <person name="Baulcombe D."/>
            <person name="Birren B.W."/>
            <person name="Brown W."/>
            <person name="Ekwall K."/>
            <person name="Kellis M."/>
            <person name="Leatherwood J."/>
            <person name="Levin H."/>
            <person name="Margalit H."/>
            <person name="Martienssen R."/>
            <person name="Nieduszynski C.A."/>
            <person name="Spatafora J.W."/>
            <person name="Friedman N."/>
            <person name="Dalgaard J.Z."/>
            <person name="Baumann P."/>
            <person name="Niki H."/>
            <person name="Regev A."/>
            <person name="Nusbaum C."/>
        </authorList>
    </citation>
    <scope>NUCLEOTIDE SEQUENCE [LARGE SCALE GENOMIC DNA]</scope>
    <source>
        <strain evidence="8">yFS275 / FY16936</strain>
    </source>
</reference>
<evidence type="ECO:0000313" key="8">
    <source>
        <dbReference type="Proteomes" id="UP000001744"/>
    </source>
</evidence>
<dbReference type="GO" id="GO:0004197">
    <property type="term" value="F:cysteine-type endopeptidase activity"/>
    <property type="evidence" value="ECO:0000318"/>
    <property type="project" value="GO_Central"/>
</dbReference>
<dbReference type="PANTHER" id="PTHR48104">
    <property type="entry name" value="METACASPASE-4"/>
    <property type="match status" value="1"/>
</dbReference>
<dbReference type="EMBL" id="KE651166">
    <property type="protein sequence ID" value="EEB05137.2"/>
    <property type="molecule type" value="Genomic_DNA"/>
</dbReference>
<sequence>MFRGNPYEQREYQGYYGQQYQQNYDPRAVYNAPSVPPPPPGAYYNQYDTPAVNPNSRPSQYGGYDSSGPSLNPQAGHIDIADANSGGYAPPSAPPPNTASNSYGNTAYQGPSLPPSNPISYSAEGQGHNYQYSTCQGKRKALLIGINYKGTNSQLNGCINDVHSMSQLLIQRYGYKEDDMVIMTEEGNHPRSIPTRQNMIDAMHWLVSGAQPNDALFFHYSGHGGQTKDLDGDEVDGYDEVIYPLDYEKAGHIVDDEMHDIMVKPLPIGCRLTAVFDSCHSGGALDLPFMYSTKGVLKEPSMLEEAGMGLLNAGLSLMDDDFDGMIDGITSAITTATSGNSDALEYSRKTKYSPADVISISGCKDSQTSADTSVNGFATGALSYALRQVLTQYPQLTYLQLLQQVREALRGKYTQRPQLSCSHPLDVNLAFVM</sequence>